<evidence type="ECO:0000256" key="5">
    <source>
        <dbReference type="ARBA" id="ARBA00022692"/>
    </source>
</evidence>
<dbReference type="PROSITE" id="PS00216">
    <property type="entry name" value="SUGAR_TRANSPORT_1"/>
    <property type="match status" value="1"/>
</dbReference>
<gene>
    <name evidence="10" type="ORF">GOB87_07715</name>
</gene>
<keyword evidence="3 8" id="KW-0813">Transport</keyword>
<dbReference type="NCBIfam" id="TIGR00710">
    <property type="entry name" value="efflux_Bcr_CflA"/>
    <property type="match status" value="1"/>
</dbReference>
<keyword evidence="5 8" id="KW-0812">Transmembrane</keyword>
<dbReference type="InterPro" id="IPR004812">
    <property type="entry name" value="Efflux_drug-R_Bcr/CmlA"/>
</dbReference>
<dbReference type="PANTHER" id="PTHR23502:SF132">
    <property type="entry name" value="POLYAMINE TRANSPORTER 2-RELATED"/>
    <property type="match status" value="1"/>
</dbReference>
<evidence type="ECO:0000256" key="1">
    <source>
        <dbReference type="ARBA" id="ARBA00004651"/>
    </source>
</evidence>
<feature type="transmembrane region" description="Helical" evidence="8">
    <location>
        <begin position="113"/>
        <end position="132"/>
    </location>
</feature>
<feature type="domain" description="Major facilitator superfamily (MFS) profile" evidence="9">
    <location>
        <begin position="20"/>
        <end position="410"/>
    </location>
</feature>
<accession>A0A967B4Y2</accession>
<keyword evidence="11" id="KW-1185">Reference proteome</keyword>
<comment type="subcellular location">
    <subcellularLocation>
        <location evidence="8">Cell inner membrane</location>
        <topology evidence="8">Multi-pass membrane protein</topology>
    </subcellularLocation>
    <subcellularLocation>
        <location evidence="1">Cell membrane</location>
        <topology evidence="1">Multi-pass membrane protein</topology>
    </subcellularLocation>
</comment>
<comment type="caution">
    <text evidence="10">The sequence shown here is derived from an EMBL/GenBank/DDBJ whole genome shotgun (WGS) entry which is preliminary data.</text>
</comment>
<organism evidence="10 11">
    <name type="scientific">Acetobacter estunensis</name>
    <dbReference type="NCBI Taxonomy" id="104097"/>
    <lineage>
        <taxon>Bacteria</taxon>
        <taxon>Pseudomonadati</taxon>
        <taxon>Pseudomonadota</taxon>
        <taxon>Alphaproteobacteria</taxon>
        <taxon>Acetobacterales</taxon>
        <taxon>Acetobacteraceae</taxon>
        <taxon>Acetobacter</taxon>
    </lineage>
</organism>
<dbReference type="EMBL" id="WOTH01000012">
    <property type="protein sequence ID" value="NHO53847.1"/>
    <property type="molecule type" value="Genomic_DNA"/>
</dbReference>
<feature type="transmembrane region" description="Helical" evidence="8">
    <location>
        <begin position="357"/>
        <end position="376"/>
    </location>
</feature>
<proteinExistence type="inferred from homology"/>
<dbReference type="GO" id="GO:1990961">
    <property type="term" value="P:xenobiotic detoxification by transmembrane export across the plasma membrane"/>
    <property type="evidence" value="ECO:0007669"/>
    <property type="project" value="InterPro"/>
</dbReference>
<evidence type="ECO:0000256" key="8">
    <source>
        <dbReference type="RuleBase" id="RU365088"/>
    </source>
</evidence>
<dbReference type="Gene3D" id="1.20.1720.10">
    <property type="entry name" value="Multidrug resistance protein D"/>
    <property type="match status" value="1"/>
</dbReference>
<evidence type="ECO:0000256" key="4">
    <source>
        <dbReference type="ARBA" id="ARBA00022475"/>
    </source>
</evidence>
<evidence type="ECO:0000256" key="7">
    <source>
        <dbReference type="ARBA" id="ARBA00023136"/>
    </source>
</evidence>
<dbReference type="GO" id="GO:0005886">
    <property type="term" value="C:plasma membrane"/>
    <property type="evidence" value="ECO:0007669"/>
    <property type="project" value="UniProtKB-SubCell"/>
</dbReference>
<dbReference type="PROSITE" id="PS50850">
    <property type="entry name" value="MFS"/>
    <property type="match status" value="1"/>
</dbReference>
<dbReference type="InterPro" id="IPR020846">
    <property type="entry name" value="MFS_dom"/>
</dbReference>
<feature type="transmembrane region" description="Helical" evidence="8">
    <location>
        <begin position="54"/>
        <end position="73"/>
    </location>
</feature>
<comment type="similarity">
    <text evidence="2 8">Belongs to the major facilitator superfamily. Bcr/CmlA family.</text>
</comment>
<dbReference type="SUPFAM" id="SSF103473">
    <property type="entry name" value="MFS general substrate transporter"/>
    <property type="match status" value="1"/>
</dbReference>
<evidence type="ECO:0000256" key="6">
    <source>
        <dbReference type="ARBA" id="ARBA00022989"/>
    </source>
</evidence>
<feature type="transmembrane region" description="Helical" evidence="8">
    <location>
        <begin position="85"/>
        <end position="107"/>
    </location>
</feature>
<feature type="transmembrane region" description="Helical" evidence="8">
    <location>
        <begin position="224"/>
        <end position="248"/>
    </location>
</feature>
<dbReference type="Proteomes" id="UP000597459">
    <property type="component" value="Unassembled WGS sequence"/>
</dbReference>
<feature type="transmembrane region" description="Helical" evidence="8">
    <location>
        <begin position="174"/>
        <end position="195"/>
    </location>
</feature>
<evidence type="ECO:0000259" key="9">
    <source>
        <dbReference type="PROSITE" id="PS50850"/>
    </source>
</evidence>
<keyword evidence="6 8" id="KW-1133">Transmembrane helix</keyword>
<feature type="transmembrane region" description="Helical" evidence="8">
    <location>
        <begin position="260"/>
        <end position="282"/>
    </location>
</feature>
<feature type="transmembrane region" description="Helical" evidence="8">
    <location>
        <begin position="382"/>
        <end position="402"/>
    </location>
</feature>
<reference evidence="10" key="1">
    <citation type="submission" date="2019-11" db="EMBL/GenBank/DDBJ databases">
        <title>Description of new Acetobacter species.</title>
        <authorList>
            <person name="Cleenwerck I."/>
            <person name="Sombolestani A.S."/>
        </authorList>
    </citation>
    <scope>NUCLEOTIDE SEQUENCE</scope>
    <source>
        <strain evidence="10">LMG 1626</strain>
    </source>
</reference>
<keyword evidence="4" id="KW-1003">Cell membrane</keyword>
<dbReference type="Pfam" id="PF07690">
    <property type="entry name" value="MFS_1"/>
    <property type="match status" value="1"/>
</dbReference>
<name>A0A967B4Y2_9PROT</name>
<feature type="transmembrane region" description="Helical" evidence="8">
    <location>
        <begin position="294"/>
        <end position="314"/>
    </location>
</feature>
<evidence type="ECO:0000256" key="3">
    <source>
        <dbReference type="ARBA" id="ARBA00022448"/>
    </source>
</evidence>
<dbReference type="PANTHER" id="PTHR23502">
    <property type="entry name" value="MAJOR FACILITATOR SUPERFAMILY"/>
    <property type="match status" value="1"/>
</dbReference>
<dbReference type="InterPro" id="IPR036259">
    <property type="entry name" value="MFS_trans_sf"/>
</dbReference>
<dbReference type="AlphaFoldDB" id="A0A967B4Y2"/>
<dbReference type="GO" id="GO:0042910">
    <property type="term" value="F:xenobiotic transmembrane transporter activity"/>
    <property type="evidence" value="ECO:0007669"/>
    <property type="project" value="InterPro"/>
</dbReference>
<evidence type="ECO:0000313" key="10">
    <source>
        <dbReference type="EMBL" id="NHO53847.1"/>
    </source>
</evidence>
<sequence length="410" mass="42980">MPSKHSVELMQASGRLPFSLVVLLGLVTAIGPLSTDMYLPAFPILDHDLGGGPGSAQFTLAAWFAGLAVGQFSSGPLSDRFGRRAPLMGGLLIYILASIGCAVTANFHLFCVFRFLAAIGGSASAVVPRAVIRDIATGRDGARIMTQLTLVFGVMPILAPSLGGVVLAFGSWRYIFWIAVLYGLIGCAAIALMLPETLPQARRVRLPPIAILSRYLLVLREPHFLLNALIASASTFVMFAYIGGAPVVFEHLLGFSPAQFAIFFGINAALFIASTQVSGWLIHRMELETLMQFGIAWCACAGLLSVGLVASHIVTAATPLAIGALIVFMTGSLGFIGGNATVLALHHHGAHAGTASAMMGTLQFSIGSVSGLIMGFMPADSIIPTFCVMALGPVMMVAANALRRRLSPGP</sequence>
<dbReference type="CDD" id="cd17320">
    <property type="entry name" value="MFS_MdfA_MDR_like"/>
    <property type="match status" value="1"/>
</dbReference>
<dbReference type="InterPro" id="IPR005829">
    <property type="entry name" value="Sugar_transporter_CS"/>
</dbReference>
<evidence type="ECO:0000313" key="11">
    <source>
        <dbReference type="Proteomes" id="UP000597459"/>
    </source>
</evidence>
<keyword evidence="7 8" id="KW-0472">Membrane</keyword>
<evidence type="ECO:0000256" key="2">
    <source>
        <dbReference type="ARBA" id="ARBA00006236"/>
    </source>
</evidence>
<feature type="transmembrane region" description="Helical" evidence="8">
    <location>
        <begin position="144"/>
        <end position="168"/>
    </location>
</feature>
<dbReference type="RefSeq" id="WP_166314671.1">
    <property type="nucleotide sequence ID" value="NZ_WOTH01000012.1"/>
</dbReference>
<protein>
    <recommendedName>
        <fullName evidence="8">Bcr/CflA family efflux transporter</fullName>
    </recommendedName>
</protein>
<feature type="transmembrane region" description="Helical" evidence="8">
    <location>
        <begin position="12"/>
        <end position="34"/>
    </location>
</feature>
<dbReference type="InterPro" id="IPR011701">
    <property type="entry name" value="MFS"/>
</dbReference>
<feature type="transmembrane region" description="Helical" evidence="8">
    <location>
        <begin position="320"/>
        <end position="345"/>
    </location>
</feature>
<keyword evidence="8" id="KW-0997">Cell inner membrane</keyword>